<keyword evidence="5 13" id="KW-0812">Transmembrane</keyword>
<keyword evidence="8 13" id="KW-1133">Transmembrane helix</keyword>
<keyword evidence="15" id="KW-1185">Reference proteome</keyword>
<feature type="transmembrane region" description="Helical" evidence="13">
    <location>
        <begin position="151"/>
        <end position="170"/>
    </location>
</feature>
<dbReference type="GO" id="GO:0070762">
    <property type="term" value="C:nuclear pore transmembrane ring"/>
    <property type="evidence" value="ECO:0007669"/>
    <property type="project" value="TreeGrafter"/>
</dbReference>
<dbReference type="GO" id="GO:0005816">
    <property type="term" value="C:spindle pole body"/>
    <property type="evidence" value="ECO:0007669"/>
    <property type="project" value="TreeGrafter"/>
</dbReference>
<evidence type="ECO:0000256" key="6">
    <source>
        <dbReference type="ARBA" id="ARBA00022816"/>
    </source>
</evidence>
<comment type="caution">
    <text evidence="14">The sequence shown here is derived from an EMBL/GenBank/DDBJ whole genome shotgun (WGS) entry which is preliminary data.</text>
</comment>
<dbReference type="Proteomes" id="UP000813461">
    <property type="component" value="Unassembled WGS sequence"/>
</dbReference>
<feature type="transmembrane region" description="Helical" evidence="13">
    <location>
        <begin position="266"/>
        <end position="287"/>
    </location>
</feature>
<dbReference type="AlphaFoldDB" id="A0A8K0RJL7"/>
<accession>A0A8K0RJL7</accession>
<evidence type="ECO:0000256" key="11">
    <source>
        <dbReference type="ARBA" id="ARBA00023136"/>
    </source>
</evidence>
<dbReference type="GO" id="GO:0051028">
    <property type="term" value="P:mRNA transport"/>
    <property type="evidence" value="ECO:0007669"/>
    <property type="project" value="UniProtKB-KW"/>
</dbReference>
<evidence type="ECO:0000256" key="10">
    <source>
        <dbReference type="ARBA" id="ARBA00023132"/>
    </source>
</evidence>
<comment type="similarity">
    <text evidence="3">Belongs to the NDC1 family.</text>
</comment>
<keyword evidence="7" id="KW-0653">Protein transport</keyword>
<evidence type="ECO:0000256" key="7">
    <source>
        <dbReference type="ARBA" id="ARBA00022927"/>
    </source>
</evidence>
<dbReference type="Pfam" id="PF09531">
    <property type="entry name" value="Ndc1_Nup"/>
    <property type="match status" value="1"/>
</dbReference>
<evidence type="ECO:0000313" key="15">
    <source>
        <dbReference type="Proteomes" id="UP000813461"/>
    </source>
</evidence>
<sequence length="641" mass="72042">MALSPLGVHVRPYRDYLTPALHRRFSKASRYTLLLCYVTACVMGEWDNPLWIWFPIGPTGIRTLLLFLPALVIYVLRVAQWHVGQRQTLTPAETFQKYFFRKSTVLTLVFYAFSAWLYGEVYIWSRTSASKLGFTDIGRAHERLKLNERPLFLRFLFLVLAVVQTGFHLWDDYDSIDVPAMKPKKSADDATAAGPVRRTSKPRQILFAKLPSMVATSGTLSVASLLVGTIFYFVGPRTLIWDYYYSFNRYFISLSKTSRPTGLAPFMPLVFGFAAEGTLLVLLWQFVNRAFDLYIAQEPLKNDQPITADSKDPNGTLLNGLKSKKDAVRAIAFWELALITDSFPDRRKTIYGELERKKAPTFQQVTDTCLGEVKLLIERLSIGLDPSYSPQASTDSQKAPVPVNLVPQITQPLKTDKQIVALAPKPTSHWEQLEATTAGLAKSHSSPGNAQQAYGREAINKGKKKAKEGAHQAESLISTYWNWVLASWLGYPFRQSFQRTASLVVLGAPYSRLSLICNATTALTNLASFSLKQDELGRFHEGVPQIIRAFTLAIQKLDEYMAKTEIHWSDFETLKKPEADRRKVPQVDEVRECLREGLERILGSFNEFLGGMGLSKLEAMEAKKAIGTAKGPEMLQTAAAK</sequence>
<dbReference type="GO" id="GO:0070631">
    <property type="term" value="P:spindle pole body localization"/>
    <property type="evidence" value="ECO:0007669"/>
    <property type="project" value="TreeGrafter"/>
</dbReference>
<keyword evidence="10" id="KW-0906">Nuclear pore complex</keyword>
<dbReference type="GO" id="GO:0006999">
    <property type="term" value="P:nuclear pore organization"/>
    <property type="evidence" value="ECO:0007669"/>
    <property type="project" value="TreeGrafter"/>
</dbReference>
<evidence type="ECO:0000256" key="5">
    <source>
        <dbReference type="ARBA" id="ARBA00022692"/>
    </source>
</evidence>
<dbReference type="GO" id="GO:0015031">
    <property type="term" value="P:protein transport"/>
    <property type="evidence" value="ECO:0007669"/>
    <property type="project" value="UniProtKB-KW"/>
</dbReference>
<dbReference type="EMBL" id="JAGMVJ010000001">
    <property type="protein sequence ID" value="KAH7094443.1"/>
    <property type="molecule type" value="Genomic_DNA"/>
</dbReference>
<evidence type="ECO:0000256" key="3">
    <source>
        <dbReference type="ARBA" id="ARBA00005760"/>
    </source>
</evidence>
<reference evidence="14" key="1">
    <citation type="journal article" date="2021" name="Nat. Commun.">
        <title>Genetic determinants of endophytism in the Arabidopsis root mycobiome.</title>
        <authorList>
            <person name="Mesny F."/>
            <person name="Miyauchi S."/>
            <person name="Thiergart T."/>
            <person name="Pickel B."/>
            <person name="Atanasova L."/>
            <person name="Karlsson M."/>
            <person name="Huettel B."/>
            <person name="Barry K.W."/>
            <person name="Haridas S."/>
            <person name="Chen C."/>
            <person name="Bauer D."/>
            <person name="Andreopoulos W."/>
            <person name="Pangilinan J."/>
            <person name="LaButti K."/>
            <person name="Riley R."/>
            <person name="Lipzen A."/>
            <person name="Clum A."/>
            <person name="Drula E."/>
            <person name="Henrissat B."/>
            <person name="Kohler A."/>
            <person name="Grigoriev I.V."/>
            <person name="Martin F.M."/>
            <person name="Hacquard S."/>
        </authorList>
    </citation>
    <scope>NUCLEOTIDE SEQUENCE</scope>
    <source>
        <strain evidence="14">MPI-SDFR-AT-0120</strain>
    </source>
</reference>
<feature type="transmembrane region" description="Helical" evidence="13">
    <location>
        <begin position="52"/>
        <end position="76"/>
    </location>
</feature>
<evidence type="ECO:0000313" key="14">
    <source>
        <dbReference type="EMBL" id="KAH7094443.1"/>
    </source>
</evidence>
<keyword evidence="4" id="KW-0813">Transport</keyword>
<dbReference type="PANTHER" id="PTHR13269">
    <property type="entry name" value="NUCLEOPORIN NDC1"/>
    <property type="match status" value="1"/>
</dbReference>
<dbReference type="GO" id="GO:0031965">
    <property type="term" value="C:nuclear membrane"/>
    <property type="evidence" value="ECO:0007669"/>
    <property type="project" value="UniProtKB-SubCell"/>
</dbReference>
<evidence type="ECO:0000256" key="12">
    <source>
        <dbReference type="ARBA" id="ARBA00023242"/>
    </source>
</evidence>
<evidence type="ECO:0000256" key="9">
    <source>
        <dbReference type="ARBA" id="ARBA00023010"/>
    </source>
</evidence>
<dbReference type="PANTHER" id="PTHR13269:SF6">
    <property type="entry name" value="NUCLEOPORIN NDC1"/>
    <property type="match status" value="1"/>
</dbReference>
<evidence type="ECO:0000256" key="4">
    <source>
        <dbReference type="ARBA" id="ARBA00022448"/>
    </source>
</evidence>
<evidence type="ECO:0000256" key="13">
    <source>
        <dbReference type="SAM" id="Phobius"/>
    </source>
</evidence>
<evidence type="ECO:0000256" key="2">
    <source>
        <dbReference type="ARBA" id="ARBA00004567"/>
    </source>
</evidence>
<name>A0A8K0RJL7_9PLEO</name>
<evidence type="ECO:0000256" key="1">
    <source>
        <dbReference type="ARBA" id="ARBA00004232"/>
    </source>
</evidence>
<comment type="subcellular location">
    <subcellularLocation>
        <location evidence="1">Nucleus membrane</location>
        <topology evidence="1">Multi-pass membrane protein</topology>
    </subcellularLocation>
    <subcellularLocation>
        <location evidence="2">Nucleus</location>
        <location evidence="2">Nuclear pore complex</location>
    </subcellularLocation>
</comment>
<gene>
    <name evidence="14" type="ORF">FB567DRAFT_574455</name>
</gene>
<protein>
    <submittedName>
        <fullName evidence="14">Nucleoporin protein Ndc1-Nup</fullName>
    </submittedName>
</protein>
<dbReference type="InterPro" id="IPR019049">
    <property type="entry name" value="Nucleoporin_prot_Ndc1/Nup"/>
</dbReference>
<organism evidence="14 15">
    <name type="scientific">Paraphoma chrysanthemicola</name>
    <dbReference type="NCBI Taxonomy" id="798071"/>
    <lineage>
        <taxon>Eukaryota</taxon>
        <taxon>Fungi</taxon>
        <taxon>Dikarya</taxon>
        <taxon>Ascomycota</taxon>
        <taxon>Pezizomycotina</taxon>
        <taxon>Dothideomycetes</taxon>
        <taxon>Pleosporomycetidae</taxon>
        <taxon>Pleosporales</taxon>
        <taxon>Pleosporineae</taxon>
        <taxon>Phaeosphaeriaceae</taxon>
        <taxon>Paraphoma</taxon>
    </lineage>
</organism>
<feature type="transmembrane region" description="Helical" evidence="13">
    <location>
        <begin position="206"/>
        <end position="234"/>
    </location>
</feature>
<keyword evidence="11 13" id="KW-0472">Membrane</keyword>
<keyword evidence="12" id="KW-0539">Nucleus</keyword>
<dbReference type="GO" id="GO:0106166">
    <property type="term" value="F:spindle pole body-nuclear membrane anchor activity"/>
    <property type="evidence" value="ECO:0007669"/>
    <property type="project" value="TreeGrafter"/>
</dbReference>
<dbReference type="OrthoDB" id="67850at2759"/>
<evidence type="ECO:0000256" key="8">
    <source>
        <dbReference type="ARBA" id="ARBA00022989"/>
    </source>
</evidence>
<keyword evidence="6" id="KW-0509">mRNA transport</keyword>
<proteinExistence type="inferred from homology"/>
<keyword evidence="9" id="KW-0811">Translocation</keyword>